<evidence type="ECO:0000313" key="2">
    <source>
        <dbReference type="EMBL" id="KAI7835634.1"/>
    </source>
</evidence>
<evidence type="ECO:0008006" key="4">
    <source>
        <dbReference type="Google" id="ProtNLM"/>
    </source>
</evidence>
<dbReference type="EMBL" id="JADXDR010000241">
    <property type="protein sequence ID" value="KAI7835634.1"/>
    <property type="molecule type" value="Genomic_DNA"/>
</dbReference>
<dbReference type="Proteomes" id="UP001205105">
    <property type="component" value="Unassembled WGS sequence"/>
</dbReference>
<name>A0AAD5DJT4_9CHLO</name>
<reference evidence="2" key="1">
    <citation type="submission" date="2020-11" db="EMBL/GenBank/DDBJ databases">
        <title>Chlorella ohadii genome sequencing and assembly.</title>
        <authorList>
            <person name="Murik O."/>
            <person name="Treves H."/>
            <person name="Kedem I."/>
            <person name="Shotland Y."/>
            <person name="Kaplan A."/>
        </authorList>
    </citation>
    <scope>NUCLEOTIDE SEQUENCE</scope>
    <source>
        <strain evidence="2">1</strain>
    </source>
</reference>
<evidence type="ECO:0000313" key="3">
    <source>
        <dbReference type="Proteomes" id="UP001205105"/>
    </source>
</evidence>
<comment type="caution">
    <text evidence="2">The sequence shown here is derived from an EMBL/GenBank/DDBJ whole genome shotgun (WGS) entry which is preliminary data.</text>
</comment>
<dbReference type="Gene3D" id="3.30.160.20">
    <property type="match status" value="1"/>
</dbReference>
<feature type="region of interest" description="Disordered" evidence="1">
    <location>
        <begin position="321"/>
        <end position="346"/>
    </location>
</feature>
<gene>
    <name evidence="2" type="ORF">COHA_010465</name>
</gene>
<dbReference type="AlphaFoldDB" id="A0AAD5DJT4"/>
<sequence>MEVPGGAVRSRYGVICLTPGHKKVALVRLADTGAWQFPSLLPSREGALELEEQLETALDVAQEQLGLDITACLCSQPVIHALGPEPRASTKFFMAFNVPEVPLVPAEGALGAQGAEAASWEDLQALLEETADQPVAGNQRFEMVMPADDGYQEVASLLSWHEAEAADKWRGLPPKEFLEVHCKAHTLPAPCFNVFERDRTATRTHFCATCMLPHLGLQLTPDAVYTSPVDAMQNSAALAVLYLEGALPADCPLVTFAPAGEMAQVPHAFITEREARLDARAKQDETDRHTQELERRVLEEQAALERRMDELRRQQAALASGRGIPGLGPNAVPTAPPAKRPRPDKQPLTVAQALGQIPADKNPLMALKELCDKCRFAMPDYFESEGPAGTTVAISLPQASVQRVSGPPHADKRQAKTLAAQAVVAQLRERFGVAPAPAAG</sequence>
<protein>
    <recommendedName>
        <fullName evidence="4">DRBM domain-containing protein</fullName>
    </recommendedName>
</protein>
<keyword evidence="3" id="KW-1185">Reference proteome</keyword>
<evidence type="ECO:0000256" key="1">
    <source>
        <dbReference type="SAM" id="MobiDB-lite"/>
    </source>
</evidence>
<organism evidence="2 3">
    <name type="scientific">Chlorella ohadii</name>
    <dbReference type="NCBI Taxonomy" id="2649997"/>
    <lineage>
        <taxon>Eukaryota</taxon>
        <taxon>Viridiplantae</taxon>
        <taxon>Chlorophyta</taxon>
        <taxon>core chlorophytes</taxon>
        <taxon>Trebouxiophyceae</taxon>
        <taxon>Chlorellales</taxon>
        <taxon>Chlorellaceae</taxon>
        <taxon>Chlorella clade</taxon>
        <taxon>Chlorella</taxon>
    </lineage>
</organism>
<proteinExistence type="predicted"/>
<accession>A0AAD5DJT4</accession>